<dbReference type="AlphaFoldDB" id="A0A7W8D1E5"/>
<reference evidence="1 2" key="1">
    <citation type="submission" date="2020-08" db="EMBL/GenBank/DDBJ databases">
        <title>Genomic Encyclopedia of Type Strains, Phase IV (KMG-IV): sequencing the most valuable type-strain genomes for metagenomic binning, comparative biology and taxonomic classification.</title>
        <authorList>
            <person name="Goeker M."/>
        </authorList>
    </citation>
    <scope>NUCLEOTIDE SEQUENCE [LARGE SCALE GENOMIC DNA]</scope>
    <source>
        <strain evidence="1 2">DSM 26963</strain>
    </source>
</reference>
<dbReference type="Proteomes" id="UP000521313">
    <property type="component" value="Unassembled WGS sequence"/>
</dbReference>
<evidence type="ECO:0000313" key="2">
    <source>
        <dbReference type="Proteomes" id="UP000521313"/>
    </source>
</evidence>
<protein>
    <submittedName>
        <fullName evidence="1">Uncharacterized protein</fullName>
    </submittedName>
</protein>
<comment type="caution">
    <text evidence="1">The sequence shown here is derived from an EMBL/GenBank/DDBJ whole genome shotgun (WGS) entry which is preliminary data.</text>
</comment>
<proteinExistence type="predicted"/>
<dbReference type="EMBL" id="JACHHD010000002">
    <property type="protein sequence ID" value="MBB5184217.1"/>
    <property type="molecule type" value="Genomic_DNA"/>
</dbReference>
<accession>A0A7W8D1E5</accession>
<gene>
    <name evidence="1" type="ORF">HNQ43_000252</name>
</gene>
<organism evidence="1 2">
    <name type="scientific">Faecalicoccus acidiformans</name>
    <dbReference type="NCBI Taxonomy" id="915173"/>
    <lineage>
        <taxon>Bacteria</taxon>
        <taxon>Bacillati</taxon>
        <taxon>Bacillota</taxon>
        <taxon>Erysipelotrichia</taxon>
        <taxon>Erysipelotrichales</taxon>
        <taxon>Erysipelotrichaceae</taxon>
        <taxon>Faecalicoccus</taxon>
    </lineage>
</organism>
<evidence type="ECO:0000313" key="1">
    <source>
        <dbReference type="EMBL" id="MBB5184217.1"/>
    </source>
</evidence>
<name>A0A7W8D1E5_9FIRM</name>
<sequence>MTPIQKNGVKKTPELLGVFIFIGKALNHVFG</sequence>